<proteinExistence type="predicted"/>
<evidence type="ECO:0000313" key="1">
    <source>
        <dbReference type="EMBL" id="QFS45743.1"/>
    </source>
</evidence>
<organism evidence="1 2">
    <name type="scientific">Nostoc sphaeroides CCNUC1</name>
    <dbReference type="NCBI Taxonomy" id="2653204"/>
    <lineage>
        <taxon>Bacteria</taxon>
        <taxon>Bacillati</taxon>
        <taxon>Cyanobacteriota</taxon>
        <taxon>Cyanophyceae</taxon>
        <taxon>Nostocales</taxon>
        <taxon>Nostocaceae</taxon>
        <taxon>Nostoc</taxon>
    </lineage>
</organism>
<keyword evidence="2" id="KW-1185">Reference proteome</keyword>
<evidence type="ECO:0000313" key="2">
    <source>
        <dbReference type="Proteomes" id="UP000326678"/>
    </source>
</evidence>
<sequence length="44" mass="5456">MLNPKVRQKTLHQNLDENRHFYFINKNTKRKFCQINQELLNIQV</sequence>
<dbReference type="EMBL" id="CP045226">
    <property type="protein sequence ID" value="QFS45743.1"/>
    <property type="molecule type" value="Genomic_DNA"/>
</dbReference>
<dbReference type="Proteomes" id="UP000326678">
    <property type="component" value="Chromosome Gxm1"/>
</dbReference>
<accession>A0A5P8VZ71</accession>
<dbReference type="KEGG" id="nsh:GXM_03220"/>
<gene>
    <name evidence="1" type="ORF">GXM_03220</name>
</gene>
<name>A0A5P8VZ71_9NOSO</name>
<dbReference type="AlphaFoldDB" id="A0A5P8VZ71"/>
<protein>
    <submittedName>
        <fullName evidence="1">Uncharacterized protein</fullName>
    </submittedName>
</protein>
<reference evidence="1 2" key="1">
    <citation type="submission" date="2019-10" db="EMBL/GenBank/DDBJ databases">
        <title>Genomic and transcriptomic insights into the perfect genentic adaptation of a filamentous nitrogen-fixing cyanobacterium to rice fields.</title>
        <authorList>
            <person name="Chen Z."/>
        </authorList>
    </citation>
    <scope>NUCLEOTIDE SEQUENCE [LARGE SCALE GENOMIC DNA]</scope>
    <source>
        <strain evidence="1">CCNUC1</strain>
    </source>
</reference>